<protein>
    <recommendedName>
        <fullName evidence="12">DUF3772 domain-containing protein</fullName>
    </recommendedName>
</protein>
<feature type="transmembrane region" description="Helical" evidence="7">
    <location>
        <begin position="316"/>
        <end position="338"/>
    </location>
</feature>
<keyword evidence="6 7" id="KW-0472">Membrane</keyword>
<comment type="similarity">
    <text evidence="2">Belongs to the MscS (TC 1.A.23) family.</text>
</comment>
<dbReference type="Gene3D" id="2.30.30.60">
    <property type="match status" value="1"/>
</dbReference>
<evidence type="ECO:0000256" key="1">
    <source>
        <dbReference type="ARBA" id="ARBA00004651"/>
    </source>
</evidence>
<evidence type="ECO:0000313" key="11">
    <source>
        <dbReference type="Proteomes" id="UP000094172"/>
    </source>
</evidence>
<evidence type="ECO:0000313" key="10">
    <source>
        <dbReference type="EMBL" id="ODR93649.1"/>
    </source>
</evidence>
<proteinExistence type="inferred from homology"/>
<dbReference type="Gene3D" id="3.30.70.100">
    <property type="match status" value="1"/>
</dbReference>
<dbReference type="GO" id="GO:0008381">
    <property type="term" value="F:mechanosensitive monoatomic ion channel activity"/>
    <property type="evidence" value="ECO:0007669"/>
    <property type="project" value="UniProtKB-ARBA"/>
</dbReference>
<evidence type="ECO:0000256" key="2">
    <source>
        <dbReference type="ARBA" id="ARBA00008017"/>
    </source>
</evidence>
<dbReference type="InterPro" id="IPR011014">
    <property type="entry name" value="MscS_channel_TM-2"/>
</dbReference>
<organism evidence="10 11">
    <name type="scientific">Methyloceanibacter stevinii</name>
    <dbReference type="NCBI Taxonomy" id="1774970"/>
    <lineage>
        <taxon>Bacteria</taxon>
        <taxon>Pseudomonadati</taxon>
        <taxon>Pseudomonadota</taxon>
        <taxon>Alphaproteobacteria</taxon>
        <taxon>Hyphomicrobiales</taxon>
        <taxon>Hyphomicrobiaceae</taxon>
        <taxon>Methyloceanibacter</taxon>
    </lineage>
</organism>
<dbReference type="InterPro" id="IPR010920">
    <property type="entry name" value="LSM_dom_sf"/>
</dbReference>
<dbReference type="Proteomes" id="UP000094172">
    <property type="component" value="Unassembled WGS sequence"/>
</dbReference>
<dbReference type="InterPro" id="IPR049278">
    <property type="entry name" value="MS_channel_C"/>
</dbReference>
<evidence type="ECO:0000259" key="9">
    <source>
        <dbReference type="Pfam" id="PF21082"/>
    </source>
</evidence>
<accession>A0A1E3VJF2</accession>
<dbReference type="PANTHER" id="PTHR30347">
    <property type="entry name" value="POTASSIUM CHANNEL RELATED"/>
    <property type="match status" value="1"/>
</dbReference>
<dbReference type="InterPro" id="IPR011066">
    <property type="entry name" value="MscS_channel_C_sf"/>
</dbReference>
<sequence>MLRTCLPVWAGLAAFGLIAVSAGLAGPTLDAFLPQALMAIAWATLLASLVRETLVPDGGVQRIVPATDAVAWKVAVLLWALIAVWLLDKLFVLKDFIVFTPYQVSVFRSTLFAALCGLLLLSVLWTIHKGPQIRQAALSGWRGWLFSLAAVLTGAILLAMLLGYESLAHFIGTHAVSTAGVLWIMYLLHLAAESISSVSMISGQAIDDDIEEDENMGAPSLLTMRIIASLFLDIAILAVGITILLLLWRFDWVEVHSWIKAAFFGFQFGPIRISLQSVLIALGVFALGLALTRFVQRWVTGRVFAGRKSESGLHESVRIGIGYLGFVLAALAGISYLGVDFSNLAIIAGALSVGIGFGLQSIFNNFVSGLILLAERPIKIGDYIRVGDQEGTVKKISVRSTEIETIHRQSVIVPNATLITDPVVNWMHLDKSCRLDLPVGVDYGTDMELLSSTLLDVARSHRGVLKHPPPVVHFSGFGDSSLDFELRVFLRDVRERITTSSALRFAILAALRDANISIPFPQRDVHMRGARRRMGWKRQISRQRSSRQALDLPASRRCYESWMAPLFESDDAPADTPFEAKRIDGHVVLQGGRQAAAPGFSRFENLVAAVGPAARQVRGVALTLGPQPEAYLLESLRRVVDDVDIKRTVLGVRADRASALRMDGHADGDLLDVAFIGPMLIGGDAHPKQQAEYGDREQRLEQPR</sequence>
<dbReference type="PANTHER" id="PTHR30347:SF1">
    <property type="entry name" value="MECHANOSENSITIVE CHANNEL MSCK"/>
    <property type="match status" value="1"/>
</dbReference>
<feature type="transmembrane region" description="Helical" evidence="7">
    <location>
        <begin position="107"/>
        <end position="127"/>
    </location>
</feature>
<dbReference type="SUPFAM" id="SSF82689">
    <property type="entry name" value="Mechanosensitive channel protein MscS (YggB), C-terminal domain"/>
    <property type="match status" value="1"/>
</dbReference>
<dbReference type="Pfam" id="PF21082">
    <property type="entry name" value="MS_channel_3rd"/>
    <property type="match status" value="1"/>
</dbReference>
<feature type="transmembrane region" description="Helical" evidence="7">
    <location>
        <begin position="273"/>
        <end position="295"/>
    </location>
</feature>
<comment type="subcellular location">
    <subcellularLocation>
        <location evidence="1">Cell membrane</location>
        <topology evidence="1">Multi-pass membrane protein</topology>
    </subcellularLocation>
</comment>
<feature type="transmembrane region" description="Helical" evidence="7">
    <location>
        <begin position="32"/>
        <end position="50"/>
    </location>
</feature>
<dbReference type="InterPro" id="IPR052702">
    <property type="entry name" value="MscS-like_channel"/>
</dbReference>
<evidence type="ECO:0000256" key="3">
    <source>
        <dbReference type="ARBA" id="ARBA00022475"/>
    </source>
</evidence>
<keyword evidence="4 7" id="KW-0812">Transmembrane</keyword>
<dbReference type="AlphaFoldDB" id="A0A1E3VJF2"/>
<evidence type="ECO:0000256" key="6">
    <source>
        <dbReference type="ARBA" id="ARBA00023136"/>
    </source>
</evidence>
<keyword evidence="11" id="KW-1185">Reference proteome</keyword>
<feature type="domain" description="Mechanosensitive ion channel MscS" evidence="8">
    <location>
        <begin position="362"/>
        <end position="427"/>
    </location>
</feature>
<feature type="transmembrane region" description="Helical" evidence="7">
    <location>
        <begin position="170"/>
        <end position="192"/>
    </location>
</feature>
<dbReference type="Pfam" id="PF00924">
    <property type="entry name" value="MS_channel_2nd"/>
    <property type="match status" value="1"/>
</dbReference>
<feature type="transmembrane region" description="Helical" evidence="7">
    <location>
        <begin position="226"/>
        <end position="248"/>
    </location>
</feature>
<evidence type="ECO:0000256" key="4">
    <source>
        <dbReference type="ARBA" id="ARBA00022692"/>
    </source>
</evidence>
<feature type="domain" description="Mechanosensitive ion channel MscS C-terminal" evidence="9">
    <location>
        <begin position="437"/>
        <end position="518"/>
    </location>
</feature>
<gene>
    <name evidence="10" type="ORF">AUC70_12490</name>
</gene>
<dbReference type="InterPro" id="IPR006685">
    <property type="entry name" value="MscS_channel_2nd"/>
</dbReference>
<dbReference type="SUPFAM" id="SSF50182">
    <property type="entry name" value="Sm-like ribonucleoproteins"/>
    <property type="match status" value="1"/>
</dbReference>
<dbReference type="GO" id="GO:0005886">
    <property type="term" value="C:plasma membrane"/>
    <property type="evidence" value="ECO:0007669"/>
    <property type="project" value="UniProtKB-SubCell"/>
</dbReference>
<evidence type="ECO:0000256" key="7">
    <source>
        <dbReference type="SAM" id="Phobius"/>
    </source>
</evidence>
<feature type="transmembrane region" description="Helical" evidence="7">
    <location>
        <begin position="143"/>
        <end position="164"/>
    </location>
</feature>
<evidence type="ECO:0000256" key="5">
    <source>
        <dbReference type="ARBA" id="ARBA00022989"/>
    </source>
</evidence>
<keyword evidence="5 7" id="KW-1133">Transmembrane helix</keyword>
<evidence type="ECO:0008006" key="12">
    <source>
        <dbReference type="Google" id="ProtNLM"/>
    </source>
</evidence>
<keyword evidence="3" id="KW-1003">Cell membrane</keyword>
<evidence type="ECO:0000259" key="8">
    <source>
        <dbReference type="Pfam" id="PF00924"/>
    </source>
</evidence>
<comment type="caution">
    <text evidence="10">The sequence shown here is derived from an EMBL/GenBank/DDBJ whole genome shotgun (WGS) entry which is preliminary data.</text>
</comment>
<reference evidence="10 11" key="1">
    <citation type="journal article" date="2016" name="Environ. Microbiol.">
        <title>New Methyloceanibacter diversity from North Sea sediments includes methanotroph containing solely the soluble methane monooxygenase.</title>
        <authorList>
            <person name="Vekeman B."/>
            <person name="Kerckhof F.M."/>
            <person name="Cremers G."/>
            <person name="de Vos P."/>
            <person name="Vandamme P."/>
            <person name="Boon N."/>
            <person name="Op den Camp H.J."/>
            <person name="Heylen K."/>
        </authorList>
    </citation>
    <scope>NUCLEOTIDE SEQUENCE [LARGE SCALE GENOMIC DNA]</scope>
    <source>
        <strain evidence="10 11">R-67176</strain>
    </source>
</reference>
<dbReference type="EMBL" id="LPWE01000014">
    <property type="protein sequence ID" value="ODR93649.1"/>
    <property type="molecule type" value="Genomic_DNA"/>
</dbReference>
<dbReference type="SUPFAM" id="SSF82861">
    <property type="entry name" value="Mechanosensitive channel protein MscS (YggB), transmembrane region"/>
    <property type="match status" value="1"/>
</dbReference>
<name>A0A1E3VJF2_9HYPH</name>
<dbReference type="InterPro" id="IPR023408">
    <property type="entry name" value="MscS_beta-dom_sf"/>
</dbReference>
<feature type="transmembrane region" description="Helical" evidence="7">
    <location>
        <begin position="70"/>
        <end position="87"/>
    </location>
</feature>
<dbReference type="Gene3D" id="1.10.287.1260">
    <property type="match status" value="1"/>
</dbReference>